<feature type="region of interest" description="Disordered" evidence="1">
    <location>
        <begin position="1"/>
        <end position="31"/>
    </location>
</feature>
<dbReference type="OrthoDB" id="2723779at2759"/>
<evidence type="ECO:0000256" key="1">
    <source>
        <dbReference type="SAM" id="MobiDB-lite"/>
    </source>
</evidence>
<dbReference type="AlphaFoldDB" id="A0A0C2SU96"/>
<dbReference type="HOGENOM" id="CLU_2242828_0_0_1"/>
<dbReference type="InParanoid" id="A0A0C2SU96"/>
<evidence type="ECO:0000313" key="3">
    <source>
        <dbReference type="Proteomes" id="UP000054549"/>
    </source>
</evidence>
<name>A0A0C2SU96_AMAMK</name>
<protein>
    <submittedName>
        <fullName evidence="2">Uncharacterized protein</fullName>
    </submittedName>
</protein>
<dbReference type="EMBL" id="KN818363">
    <property type="protein sequence ID" value="KIL57614.1"/>
    <property type="molecule type" value="Genomic_DNA"/>
</dbReference>
<evidence type="ECO:0000313" key="2">
    <source>
        <dbReference type="EMBL" id="KIL57614.1"/>
    </source>
</evidence>
<feature type="non-terminal residue" evidence="2">
    <location>
        <position position="116"/>
    </location>
</feature>
<organism evidence="2 3">
    <name type="scientific">Amanita muscaria (strain Koide BX008)</name>
    <dbReference type="NCBI Taxonomy" id="946122"/>
    <lineage>
        <taxon>Eukaryota</taxon>
        <taxon>Fungi</taxon>
        <taxon>Dikarya</taxon>
        <taxon>Basidiomycota</taxon>
        <taxon>Agaricomycotina</taxon>
        <taxon>Agaricomycetes</taxon>
        <taxon>Agaricomycetidae</taxon>
        <taxon>Agaricales</taxon>
        <taxon>Pluteineae</taxon>
        <taxon>Amanitaceae</taxon>
        <taxon>Amanita</taxon>
    </lineage>
</organism>
<gene>
    <name evidence="2" type="ORF">M378DRAFT_87635</name>
</gene>
<dbReference type="Proteomes" id="UP000054549">
    <property type="component" value="Unassembled WGS sequence"/>
</dbReference>
<accession>A0A0C2SU96</accession>
<sequence>MSAPTTEFAPVSPSPANAFSDTEPSEEEKRQIKERINQNLQKLYQDAEELFKRRMQDARSDDERARLEGDLKLETGRIRSLGAEEYHHQLELERQQRKWAMGQPIDDQWKEILLRE</sequence>
<keyword evidence="3" id="KW-1185">Reference proteome</keyword>
<reference evidence="2 3" key="1">
    <citation type="submission" date="2014-04" db="EMBL/GenBank/DDBJ databases">
        <title>Evolutionary Origins and Diversification of the Mycorrhizal Mutualists.</title>
        <authorList>
            <consortium name="DOE Joint Genome Institute"/>
            <consortium name="Mycorrhizal Genomics Consortium"/>
            <person name="Kohler A."/>
            <person name="Kuo A."/>
            <person name="Nagy L.G."/>
            <person name="Floudas D."/>
            <person name="Copeland A."/>
            <person name="Barry K.W."/>
            <person name="Cichocki N."/>
            <person name="Veneault-Fourrey C."/>
            <person name="LaButti K."/>
            <person name="Lindquist E.A."/>
            <person name="Lipzen A."/>
            <person name="Lundell T."/>
            <person name="Morin E."/>
            <person name="Murat C."/>
            <person name="Riley R."/>
            <person name="Ohm R."/>
            <person name="Sun H."/>
            <person name="Tunlid A."/>
            <person name="Henrissat B."/>
            <person name="Grigoriev I.V."/>
            <person name="Hibbett D.S."/>
            <person name="Martin F."/>
        </authorList>
    </citation>
    <scope>NUCLEOTIDE SEQUENCE [LARGE SCALE GENOMIC DNA]</scope>
    <source>
        <strain evidence="2 3">Koide BX008</strain>
    </source>
</reference>
<proteinExistence type="predicted"/>